<protein>
    <submittedName>
        <fullName evidence="2">Uncharacterized protein</fullName>
    </submittedName>
</protein>
<evidence type="ECO:0000256" key="1">
    <source>
        <dbReference type="SAM" id="SignalP"/>
    </source>
</evidence>
<organism evidence="2 3">
    <name type="scientific">Legionella oakridgensis</name>
    <dbReference type="NCBI Taxonomy" id="29423"/>
    <lineage>
        <taxon>Bacteria</taxon>
        <taxon>Pseudomonadati</taxon>
        <taxon>Pseudomonadota</taxon>
        <taxon>Gammaproteobacteria</taxon>
        <taxon>Legionellales</taxon>
        <taxon>Legionellaceae</taxon>
        <taxon>Legionella</taxon>
    </lineage>
</organism>
<accession>A0A0W0XH92</accession>
<comment type="caution">
    <text evidence="2">The sequence shown here is derived from an EMBL/GenBank/DDBJ whole genome shotgun (WGS) entry which is preliminary data.</text>
</comment>
<gene>
    <name evidence="2" type="ORF">Loak_0259</name>
</gene>
<reference evidence="2 3" key="1">
    <citation type="submission" date="2015-11" db="EMBL/GenBank/DDBJ databases">
        <title>Genomic analysis of 38 Legionella species identifies large and diverse effector repertoires.</title>
        <authorList>
            <person name="Burstein D."/>
            <person name="Amaro F."/>
            <person name="Zusman T."/>
            <person name="Lifshitz Z."/>
            <person name="Cohen O."/>
            <person name="Gilbert J.A."/>
            <person name="Pupko T."/>
            <person name="Shuman H.A."/>
            <person name="Segal G."/>
        </authorList>
    </citation>
    <scope>NUCLEOTIDE SEQUENCE [LARGE SCALE GENOMIC DNA]</scope>
    <source>
        <strain evidence="2 3">Oak Ridge-10</strain>
    </source>
</reference>
<evidence type="ECO:0000313" key="2">
    <source>
        <dbReference type="EMBL" id="KTD43999.1"/>
    </source>
</evidence>
<dbReference type="PATRIC" id="fig|29423.5.peg.266"/>
<name>A0A0W0XH92_9GAMM</name>
<dbReference type="AlphaFoldDB" id="A0A0W0XH92"/>
<evidence type="ECO:0000313" key="3">
    <source>
        <dbReference type="Proteomes" id="UP000054858"/>
    </source>
</evidence>
<dbReference type="Proteomes" id="UP000054858">
    <property type="component" value="Unassembled WGS sequence"/>
</dbReference>
<dbReference type="EMBL" id="LNYP01000005">
    <property type="protein sequence ID" value="KTD43999.1"/>
    <property type="molecule type" value="Genomic_DNA"/>
</dbReference>
<feature type="signal peptide" evidence="1">
    <location>
        <begin position="1"/>
        <end position="20"/>
    </location>
</feature>
<proteinExistence type="predicted"/>
<keyword evidence="1" id="KW-0732">Signal</keyword>
<feature type="chain" id="PRO_5006916526" evidence="1">
    <location>
        <begin position="21"/>
        <end position="175"/>
    </location>
</feature>
<sequence length="175" mass="20035">MKRMFCWLLLSLLYLPVAFAADEQILKPILILNHIKVIAPHEQKGDELYFDITAFWADKPRKYYQVPKPPRYWASADSDKINSVPLWSEPLKPGQVVILLISLMDIDVLPMDPDDLIGIVRVKLKNENGVLHAIWSIPNRSIGPETIMGQKGEIQKFELSGPYGDYEIYLSLQSK</sequence>
<dbReference type="RefSeq" id="WP_025385165.1">
    <property type="nucleotide sequence ID" value="NZ_KV441805.1"/>
</dbReference>